<name>A8MAJ9_CALMQ</name>
<dbReference type="EMBL" id="CP000852">
    <property type="protein sequence ID" value="ABW02576.1"/>
    <property type="molecule type" value="Genomic_DNA"/>
</dbReference>
<keyword evidence="2" id="KW-1185">Reference proteome</keyword>
<dbReference type="AlphaFoldDB" id="A8MAJ9"/>
<dbReference type="KEGG" id="cma:Cmaq_1753"/>
<gene>
    <name evidence="1" type="ordered locus">Cmaq_1753</name>
</gene>
<accession>A8MAJ9</accession>
<sequence length="146" mass="16136">MECIGELINALEGLLKLICNGVDANEALKIILTNIKNKQCSSMVNNAISKVLRGEVDALNEPLLNNYLLYFKPNADSKLKGVLTVILSMVNEGKINEALGYLMSSICNLPDYDRVYAIDLARLITLAKHDNDIINSVKCRIKLILS</sequence>
<protein>
    <submittedName>
        <fullName evidence="1">Uncharacterized protein</fullName>
    </submittedName>
</protein>
<proteinExistence type="predicted"/>
<dbReference type="OrthoDB" id="384177at2157"/>
<dbReference type="Proteomes" id="UP000001137">
    <property type="component" value="Chromosome"/>
</dbReference>
<dbReference type="RefSeq" id="WP_012186795.1">
    <property type="nucleotide sequence ID" value="NC_009954.1"/>
</dbReference>
<organism evidence="1 2">
    <name type="scientific">Caldivirga maquilingensis (strain ATCC 700844 / DSM 13496 / JCM 10307 / IC-167)</name>
    <dbReference type="NCBI Taxonomy" id="397948"/>
    <lineage>
        <taxon>Archaea</taxon>
        <taxon>Thermoproteota</taxon>
        <taxon>Thermoprotei</taxon>
        <taxon>Thermoproteales</taxon>
        <taxon>Thermoproteaceae</taxon>
        <taxon>Caldivirga</taxon>
    </lineage>
</organism>
<evidence type="ECO:0000313" key="2">
    <source>
        <dbReference type="Proteomes" id="UP000001137"/>
    </source>
</evidence>
<dbReference type="GeneID" id="5709444"/>
<evidence type="ECO:0000313" key="1">
    <source>
        <dbReference type="EMBL" id="ABW02576.1"/>
    </source>
</evidence>
<dbReference type="HOGENOM" id="CLU_1773060_0_0_2"/>
<reference evidence="1 2" key="1">
    <citation type="submission" date="2007-10" db="EMBL/GenBank/DDBJ databases">
        <title>Complete sequence of Caldivirga maquilingensis IC-167.</title>
        <authorList>
            <consortium name="US DOE Joint Genome Institute"/>
            <person name="Copeland A."/>
            <person name="Lucas S."/>
            <person name="Lapidus A."/>
            <person name="Barry K."/>
            <person name="Glavina del Rio T."/>
            <person name="Dalin E."/>
            <person name="Tice H."/>
            <person name="Pitluck S."/>
            <person name="Saunders E."/>
            <person name="Brettin T."/>
            <person name="Bruce D."/>
            <person name="Detter J.C."/>
            <person name="Han C."/>
            <person name="Schmutz J."/>
            <person name="Larimer F."/>
            <person name="Land M."/>
            <person name="Hauser L."/>
            <person name="Kyrpides N."/>
            <person name="Ivanova N."/>
            <person name="Biddle J.F."/>
            <person name="Zhang Z."/>
            <person name="Fitz-Gibbon S.T."/>
            <person name="Lowe T.M."/>
            <person name="Saltikov C."/>
            <person name="House C.H."/>
            <person name="Richardson P."/>
        </authorList>
    </citation>
    <scope>NUCLEOTIDE SEQUENCE [LARGE SCALE GENOMIC DNA]</scope>
    <source>
        <strain evidence="2">ATCC 700844 / DSM 13496 / JCM 10307 / IC-167</strain>
    </source>
</reference>